<comment type="caution">
    <text evidence="1">The sequence shown here is derived from an EMBL/GenBank/DDBJ whole genome shotgun (WGS) entry which is preliminary data.</text>
</comment>
<accession>A0A9D4S0D4</accession>
<gene>
    <name evidence="1" type="ORF">DPMN_009189</name>
</gene>
<name>A0A9D4S0D4_DREPO</name>
<proteinExistence type="predicted"/>
<sequence length="100" mass="11401">LASRKKVLANSVDPDETLHDVASNQDGQSYETTRTVVTYALQSQVKGRQFGAFPDEQQMPWTEGVIVPIHNKELRHERMIRPSFANEVVRTKHLTSLKQL</sequence>
<protein>
    <submittedName>
        <fullName evidence="1">Uncharacterized protein</fullName>
    </submittedName>
</protein>
<reference evidence="1" key="1">
    <citation type="journal article" date="2019" name="bioRxiv">
        <title>The Genome of the Zebra Mussel, Dreissena polymorpha: A Resource for Invasive Species Research.</title>
        <authorList>
            <person name="McCartney M.A."/>
            <person name="Auch B."/>
            <person name="Kono T."/>
            <person name="Mallez S."/>
            <person name="Zhang Y."/>
            <person name="Obille A."/>
            <person name="Becker A."/>
            <person name="Abrahante J.E."/>
            <person name="Garbe J."/>
            <person name="Badalamenti J.P."/>
            <person name="Herman A."/>
            <person name="Mangelson H."/>
            <person name="Liachko I."/>
            <person name="Sullivan S."/>
            <person name="Sone E.D."/>
            <person name="Koren S."/>
            <person name="Silverstein K.A.T."/>
            <person name="Beckman K.B."/>
            <person name="Gohl D.M."/>
        </authorList>
    </citation>
    <scope>NUCLEOTIDE SEQUENCE</scope>
    <source>
        <strain evidence="1">Duluth1</strain>
        <tissue evidence="1">Whole animal</tissue>
    </source>
</reference>
<organism evidence="1 2">
    <name type="scientific">Dreissena polymorpha</name>
    <name type="common">Zebra mussel</name>
    <name type="synonym">Mytilus polymorpha</name>
    <dbReference type="NCBI Taxonomy" id="45954"/>
    <lineage>
        <taxon>Eukaryota</taxon>
        <taxon>Metazoa</taxon>
        <taxon>Spiralia</taxon>
        <taxon>Lophotrochozoa</taxon>
        <taxon>Mollusca</taxon>
        <taxon>Bivalvia</taxon>
        <taxon>Autobranchia</taxon>
        <taxon>Heteroconchia</taxon>
        <taxon>Euheterodonta</taxon>
        <taxon>Imparidentia</taxon>
        <taxon>Neoheterodontei</taxon>
        <taxon>Myida</taxon>
        <taxon>Dreissenoidea</taxon>
        <taxon>Dreissenidae</taxon>
        <taxon>Dreissena</taxon>
    </lineage>
</organism>
<evidence type="ECO:0000313" key="1">
    <source>
        <dbReference type="EMBL" id="KAH3885197.1"/>
    </source>
</evidence>
<dbReference type="Proteomes" id="UP000828390">
    <property type="component" value="Unassembled WGS sequence"/>
</dbReference>
<dbReference type="AlphaFoldDB" id="A0A9D4S0D4"/>
<keyword evidence="2" id="KW-1185">Reference proteome</keyword>
<feature type="non-terminal residue" evidence="1">
    <location>
        <position position="1"/>
    </location>
</feature>
<evidence type="ECO:0000313" key="2">
    <source>
        <dbReference type="Proteomes" id="UP000828390"/>
    </source>
</evidence>
<feature type="non-terminal residue" evidence="1">
    <location>
        <position position="100"/>
    </location>
</feature>
<reference evidence="1" key="2">
    <citation type="submission" date="2020-11" db="EMBL/GenBank/DDBJ databases">
        <authorList>
            <person name="McCartney M.A."/>
            <person name="Auch B."/>
            <person name="Kono T."/>
            <person name="Mallez S."/>
            <person name="Becker A."/>
            <person name="Gohl D.M."/>
            <person name="Silverstein K.A.T."/>
            <person name="Koren S."/>
            <person name="Bechman K.B."/>
            <person name="Herman A."/>
            <person name="Abrahante J.E."/>
            <person name="Garbe J."/>
        </authorList>
    </citation>
    <scope>NUCLEOTIDE SEQUENCE</scope>
    <source>
        <strain evidence="1">Duluth1</strain>
        <tissue evidence="1">Whole animal</tissue>
    </source>
</reference>
<dbReference type="EMBL" id="JAIWYP010000001">
    <property type="protein sequence ID" value="KAH3885197.1"/>
    <property type="molecule type" value="Genomic_DNA"/>
</dbReference>